<dbReference type="InterPro" id="IPR036086">
    <property type="entry name" value="ParB/Sulfiredoxin_sf"/>
</dbReference>
<protein>
    <recommendedName>
        <fullName evidence="2">ParB/Sulfiredoxin domain-containing protein</fullName>
    </recommendedName>
</protein>
<dbReference type="AlphaFoldDB" id="A0A0F9DHF5"/>
<accession>A0A0F9DHF5</accession>
<organism evidence="1">
    <name type="scientific">marine sediment metagenome</name>
    <dbReference type="NCBI Taxonomy" id="412755"/>
    <lineage>
        <taxon>unclassified sequences</taxon>
        <taxon>metagenomes</taxon>
        <taxon>ecological metagenomes</taxon>
    </lineage>
</organism>
<evidence type="ECO:0008006" key="2">
    <source>
        <dbReference type="Google" id="ProtNLM"/>
    </source>
</evidence>
<proteinExistence type="predicted"/>
<comment type="caution">
    <text evidence="1">The sequence shown here is derived from an EMBL/GenBank/DDBJ whole genome shotgun (WGS) entry which is preliminary data.</text>
</comment>
<sequence length="250" mass="29694">MEDFLIRLVQSIEKHGLYKPIEKFEGKILLGRHRWYACKILGIEIRYIDLNPKLIDPKKYVEIDELIRKQYNSAQLIIYHLTLDNWKPKVIEKGDRIALKEELIHTKDVAKRVSLTEEKVYPDRVRKIKKIITAEETERKKGNVEKSLEVRKKLEELKAGVSPLGDVYGSLFVKKKPKPKKKSSKNSEAWKEKYLDVKKKYLDVNSRYNKIVSYMKENDIWDKYVKNTYPIAEKKENFEPTIQELRKSKI</sequence>
<dbReference type="CDD" id="cd16387">
    <property type="entry name" value="ParB_N_Srx"/>
    <property type="match status" value="1"/>
</dbReference>
<name>A0A0F9DHF5_9ZZZZ</name>
<gene>
    <name evidence="1" type="ORF">LCGC14_2198360</name>
</gene>
<evidence type="ECO:0000313" key="1">
    <source>
        <dbReference type="EMBL" id="KKL61133.1"/>
    </source>
</evidence>
<dbReference type="EMBL" id="LAZR01028911">
    <property type="protein sequence ID" value="KKL61133.1"/>
    <property type="molecule type" value="Genomic_DNA"/>
</dbReference>
<reference evidence="1" key="1">
    <citation type="journal article" date="2015" name="Nature">
        <title>Complex archaea that bridge the gap between prokaryotes and eukaryotes.</title>
        <authorList>
            <person name="Spang A."/>
            <person name="Saw J.H."/>
            <person name="Jorgensen S.L."/>
            <person name="Zaremba-Niedzwiedzka K."/>
            <person name="Martijn J."/>
            <person name="Lind A.E."/>
            <person name="van Eijk R."/>
            <person name="Schleper C."/>
            <person name="Guy L."/>
            <person name="Ettema T.J."/>
        </authorList>
    </citation>
    <scope>NUCLEOTIDE SEQUENCE</scope>
</reference>
<dbReference type="SUPFAM" id="SSF110849">
    <property type="entry name" value="ParB/Sulfiredoxin"/>
    <property type="match status" value="1"/>
</dbReference>